<dbReference type="Gene3D" id="3.30.70.270">
    <property type="match status" value="1"/>
</dbReference>
<keyword evidence="5" id="KW-1185">Reference proteome</keyword>
<dbReference type="SUPFAM" id="SSF55073">
    <property type="entry name" value="Nucleotide cyclase"/>
    <property type="match status" value="1"/>
</dbReference>
<evidence type="ECO:0000313" key="5">
    <source>
        <dbReference type="Proteomes" id="UP000184295"/>
    </source>
</evidence>
<accession>A0A1M4TD91</accession>
<reference evidence="5" key="1">
    <citation type="submission" date="2016-11" db="EMBL/GenBank/DDBJ databases">
        <authorList>
            <person name="Varghese N."/>
            <person name="Submissions S."/>
        </authorList>
    </citation>
    <scope>NUCLEOTIDE SEQUENCE [LARGE SCALE GENOMIC DNA]</scope>
    <source>
        <strain evidence="5">DSM 19514</strain>
    </source>
</reference>
<dbReference type="EMBL" id="FQUL01000005">
    <property type="protein sequence ID" value="SHE42410.1"/>
    <property type="molecule type" value="Genomic_DNA"/>
</dbReference>
<proteinExistence type="predicted"/>
<dbReference type="Pfam" id="PF00990">
    <property type="entry name" value="GGDEF"/>
    <property type="match status" value="1"/>
</dbReference>
<protein>
    <submittedName>
        <fullName evidence="4">Diguanylate cyclase (GGDEF) domain-containing protein</fullName>
    </submittedName>
</protein>
<sequence>MKTRVVVLTFASAAVIVSVVGYNLHRLDFLYLSTALALLGSVVGVFVPRTESQKARIETETGSKTTPSAEKTSPAEVAPGDYLQRSESEEVNWEGISDPVTGMLNDLFFAGLIGTKVATARRRLWPVSIALLHVTFGSQVTDKAEENQASKEFADTIMATIRDADVACRLSRKTFALLLDDTDEDGAAWASERIQLAQARKGDSLIAKVSAGVASYPSHGIEPTEILTKAREALEKAVNNADLPGLGLVIVAPQRPL</sequence>
<feature type="compositionally biased region" description="Polar residues" evidence="1">
    <location>
        <begin position="62"/>
        <end position="71"/>
    </location>
</feature>
<name>A0A1M4TD91_9ACTN</name>
<dbReference type="InterPro" id="IPR000160">
    <property type="entry name" value="GGDEF_dom"/>
</dbReference>
<dbReference type="InterPro" id="IPR029787">
    <property type="entry name" value="Nucleotide_cyclase"/>
</dbReference>
<feature type="domain" description="GGDEF" evidence="3">
    <location>
        <begin position="125"/>
        <end position="254"/>
    </location>
</feature>
<keyword evidence="2" id="KW-1133">Transmembrane helix</keyword>
<gene>
    <name evidence="4" type="ORF">SAMN02745225_00565</name>
</gene>
<dbReference type="PROSITE" id="PS50887">
    <property type="entry name" value="GGDEF"/>
    <property type="match status" value="1"/>
</dbReference>
<dbReference type="SMART" id="SM00267">
    <property type="entry name" value="GGDEF"/>
    <property type="match status" value="1"/>
</dbReference>
<dbReference type="AlphaFoldDB" id="A0A1M4TD91"/>
<dbReference type="OrthoDB" id="5244638at2"/>
<feature type="transmembrane region" description="Helical" evidence="2">
    <location>
        <begin position="31"/>
        <end position="47"/>
    </location>
</feature>
<dbReference type="STRING" id="1121881.SAMN02745225_00565"/>
<keyword evidence="2" id="KW-0472">Membrane</keyword>
<evidence type="ECO:0000256" key="1">
    <source>
        <dbReference type="SAM" id="MobiDB-lite"/>
    </source>
</evidence>
<keyword evidence="2" id="KW-0812">Transmembrane</keyword>
<feature type="region of interest" description="Disordered" evidence="1">
    <location>
        <begin position="54"/>
        <end position="75"/>
    </location>
</feature>
<dbReference type="InterPro" id="IPR043128">
    <property type="entry name" value="Rev_trsase/Diguanyl_cyclase"/>
</dbReference>
<dbReference type="Proteomes" id="UP000184295">
    <property type="component" value="Unassembled WGS sequence"/>
</dbReference>
<organism evidence="4 5">
    <name type="scientific">Ferrithrix thermotolerans DSM 19514</name>
    <dbReference type="NCBI Taxonomy" id="1121881"/>
    <lineage>
        <taxon>Bacteria</taxon>
        <taxon>Bacillati</taxon>
        <taxon>Actinomycetota</taxon>
        <taxon>Acidimicrobiia</taxon>
        <taxon>Acidimicrobiales</taxon>
        <taxon>Acidimicrobiaceae</taxon>
        <taxon>Ferrithrix</taxon>
    </lineage>
</organism>
<evidence type="ECO:0000313" key="4">
    <source>
        <dbReference type="EMBL" id="SHE42410.1"/>
    </source>
</evidence>
<dbReference type="NCBIfam" id="TIGR00254">
    <property type="entry name" value="GGDEF"/>
    <property type="match status" value="1"/>
</dbReference>
<evidence type="ECO:0000256" key="2">
    <source>
        <dbReference type="SAM" id="Phobius"/>
    </source>
</evidence>
<dbReference type="RefSeq" id="WP_072788547.1">
    <property type="nucleotide sequence ID" value="NZ_FQUL01000005.1"/>
</dbReference>
<dbReference type="CDD" id="cd01949">
    <property type="entry name" value="GGDEF"/>
    <property type="match status" value="1"/>
</dbReference>
<evidence type="ECO:0000259" key="3">
    <source>
        <dbReference type="PROSITE" id="PS50887"/>
    </source>
</evidence>